<name>A0A0D7AW11_9AGAR</name>
<dbReference type="CDD" id="cd12372">
    <property type="entry name" value="RRM_CFIm68_CFIm59"/>
    <property type="match status" value="1"/>
</dbReference>
<dbReference type="GO" id="GO:0003676">
    <property type="term" value="F:nucleic acid binding"/>
    <property type="evidence" value="ECO:0007669"/>
    <property type="project" value="InterPro"/>
</dbReference>
<feature type="region of interest" description="Disordered" evidence="1">
    <location>
        <begin position="1"/>
        <end position="58"/>
    </location>
</feature>
<evidence type="ECO:0008006" key="4">
    <source>
        <dbReference type="Google" id="ProtNLM"/>
    </source>
</evidence>
<dbReference type="SUPFAM" id="SSF54928">
    <property type="entry name" value="RNA-binding domain, RBD"/>
    <property type="match status" value="1"/>
</dbReference>
<dbReference type="GO" id="GO:0005634">
    <property type="term" value="C:nucleus"/>
    <property type="evidence" value="ECO:0007669"/>
    <property type="project" value="UniProtKB-SubCell"/>
</dbReference>
<accession>A0A0D7AW11</accession>
<organism evidence="2 3">
    <name type="scientific">Cylindrobasidium torrendii FP15055 ss-10</name>
    <dbReference type="NCBI Taxonomy" id="1314674"/>
    <lineage>
        <taxon>Eukaryota</taxon>
        <taxon>Fungi</taxon>
        <taxon>Dikarya</taxon>
        <taxon>Basidiomycota</taxon>
        <taxon>Agaricomycotina</taxon>
        <taxon>Agaricomycetes</taxon>
        <taxon>Agaricomycetidae</taxon>
        <taxon>Agaricales</taxon>
        <taxon>Marasmiineae</taxon>
        <taxon>Physalacriaceae</taxon>
        <taxon>Cylindrobasidium</taxon>
    </lineage>
</organism>
<dbReference type="InterPro" id="IPR034772">
    <property type="entry name" value="CPSF6/7"/>
</dbReference>
<dbReference type="Proteomes" id="UP000054007">
    <property type="component" value="Unassembled WGS sequence"/>
</dbReference>
<evidence type="ECO:0000256" key="1">
    <source>
        <dbReference type="SAM" id="MobiDB-lite"/>
    </source>
</evidence>
<proteinExistence type="predicted"/>
<dbReference type="PANTHER" id="PTHR23204">
    <property type="entry name" value="CLEAVAGE AND POLYADENYLATION SPECIFIC FACTOR"/>
    <property type="match status" value="1"/>
</dbReference>
<protein>
    <recommendedName>
        <fullName evidence="4">RRM domain-containing protein</fullName>
    </recommendedName>
</protein>
<keyword evidence="3" id="KW-1185">Reference proteome</keyword>
<dbReference type="AlphaFoldDB" id="A0A0D7AW11"/>
<dbReference type="EMBL" id="KN880789">
    <property type="protein sequence ID" value="KIY62392.1"/>
    <property type="molecule type" value="Genomic_DNA"/>
</dbReference>
<sequence>MKEEDYDYYGEEVNKSEADIPTHSSSPDPRTGDKRQRDEDDVVYNSAPSARANSLNASSPAQFEQIPYAAGSSDENDALYLADLQWWTTDEDVLRVAEVAGVMLSYKDITFCEHKVNGKSKGMAWVECHTSQAANNLKYWFENNDFQGRRASAQFTSSSLGNPYRTLPKEPPARNGVQGTPNTNGRGGGNFRGNSAMRGGMMRGGMMNPMAAMGMGMLPGMNMGMLNGGGVNYGGGNFNGAAGFSGGGNFRGRGGAMRGGGMGMNV</sequence>
<dbReference type="OrthoDB" id="10065185at2759"/>
<dbReference type="InterPro" id="IPR035979">
    <property type="entry name" value="RBD_domain_sf"/>
</dbReference>
<feature type="region of interest" description="Disordered" evidence="1">
    <location>
        <begin position="157"/>
        <end position="193"/>
    </location>
</feature>
<dbReference type="Gene3D" id="3.30.70.330">
    <property type="match status" value="1"/>
</dbReference>
<dbReference type="InterPro" id="IPR012677">
    <property type="entry name" value="Nucleotide-bd_a/b_plait_sf"/>
</dbReference>
<dbReference type="STRING" id="1314674.A0A0D7AW11"/>
<reference evidence="2 3" key="1">
    <citation type="journal article" date="2015" name="Fungal Genet. Biol.">
        <title>Evolution of novel wood decay mechanisms in Agaricales revealed by the genome sequences of Fistulina hepatica and Cylindrobasidium torrendii.</title>
        <authorList>
            <person name="Floudas D."/>
            <person name="Held B.W."/>
            <person name="Riley R."/>
            <person name="Nagy L.G."/>
            <person name="Koehler G."/>
            <person name="Ransdell A.S."/>
            <person name="Younus H."/>
            <person name="Chow J."/>
            <person name="Chiniquy J."/>
            <person name="Lipzen A."/>
            <person name="Tritt A."/>
            <person name="Sun H."/>
            <person name="Haridas S."/>
            <person name="LaButti K."/>
            <person name="Ohm R.A."/>
            <person name="Kues U."/>
            <person name="Blanchette R.A."/>
            <person name="Grigoriev I.V."/>
            <person name="Minto R.E."/>
            <person name="Hibbett D.S."/>
        </authorList>
    </citation>
    <scope>NUCLEOTIDE SEQUENCE [LARGE SCALE GENOMIC DNA]</scope>
    <source>
        <strain evidence="2 3">FP15055 ss-10</strain>
    </source>
</reference>
<feature type="compositionally biased region" description="Polar residues" evidence="1">
    <location>
        <begin position="46"/>
        <end position="58"/>
    </location>
</feature>
<gene>
    <name evidence="2" type="ORF">CYLTODRAFT_361566</name>
</gene>
<dbReference type="GO" id="GO:0006397">
    <property type="term" value="P:mRNA processing"/>
    <property type="evidence" value="ECO:0007669"/>
    <property type="project" value="UniProtKB-KW"/>
</dbReference>
<feature type="compositionally biased region" description="Acidic residues" evidence="1">
    <location>
        <begin position="1"/>
        <end position="10"/>
    </location>
</feature>
<evidence type="ECO:0000313" key="3">
    <source>
        <dbReference type="Proteomes" id="UP000054007"/>
    </source>
</evidence>
<evidence type="ECO:0000313" key="2">
    <source>
        <dbReference type="EMBL" id="KIY62392.1"/>
    </source>
</evidence>